<dbReference type="Gene3D" id="1.10.260.40">
    <property type="entry name" value="lambda repressor-like DNA-binding domains"/>
    <property type="match status" value="1"/>
</dbReference>
<dbReference type="InterPro" id="IPR001387">
    <property type="entry name" value="Cro/C1-type_HTH"/>
</dbReference>
<evidence type="ECO:0000259" key="1">
    <source>
        <dbReference type="PROSITE" id="PS50943"/>
    </source>
</evidence>
<protein>
    <recommendedName>
        <fullName evidence="1">HTH cro/C1-type domain-containing protein</fullName>
    </recommendedName>
</protein>
<proteinExistence type="predicted"/>
<dbReference type="InterPro" id="IPR010982">
    <property type="entry name" value="Lambda_DNA-bd_dom_sf"/>
</dbReference>
<feature type="domain" description="HTH cro/C1-type" evidence="1">
    <location>
        <begin position="14"/>
        <end position="50"/>
    </location>
</feature>
<name>A0ABP7N340_9BACT</name>
<dbReference type="PROSITE" id="PS50943">
    <property type="entry name" value="HTH_CROC1"/>
    <property type="match status" value="1"/>
</dbReference>
<reference evidence="3" key="1">
    <citation type="journal article" date="2019" name="Int. J. Syst. Evol. Microbiol.">
        <title>The Global Catalogue of Microorganisms (GCM) 10K type strain sequencing project: providing services to taxonomists for standard genome sequencing and annotation.</title>
        <authorList>
            <consortium name="The Broad Institute Genomics Platform"/>
            <consortium name="The Broad Institute Genome Sequencing Center for Infectious Disease"/>
            <person name="Wu L."/>
            <person name="Ma J."/>
        </authorList>
    </citation>
    <scope>NUCLEOTIDE SEQUENCE [LARGE SCALE GENOMIC DNA]</scope>
    <source>
        <strain evidence="3">JCM 17214</strain>
    </source>
</reference>
<evidence type="ECO:0000313" key="2">
    <source>
        <dbReference type="EMBL" id="GAA3935760.1"/>
    </source>
</evidence>
<dbReference type="EMBL" id="BAABDH010000036">
    <property type="protein sequence ID" value="GAA3935760.1"/>
    <property type="molecule type" value="Genomic_DNA"/>
</dbReference>
<accession>A0ABP7N340</accession>
<dbReference type="RefSeq" id="WP_345113094.1">
    <property type="nucleotide sequence ID" value="NZ_BAABDH010000036.1"/>
</dbReference>
<dbReference type="Proteomes" id="UP001499909">
    <property type="component" value="Unassembled WGS sequence"/>
</dbReference>
<gene>
    <name evidence="2" type="ORF">GCM10022406_20110</name>
</gene>
<dbReference type="Pfam" id="PF01381">
    <property type="entry name" value="HTH_3"/>
    <property type="match status" value="1"/>
</dbReference>
<sequence length="195" mass="20588">MPYPAIPSDTLAAAIRQYLGLTQAELAAYLGVTRAQVAHAEAGRRVIRGEASRRLGGLARLLPAPIGPADTEAATPEPVTPATGPLRRRLARCIWEAANRRAELLALDAGAAQARRWQAVLPALRALLPAPDSAAAARQHRRLADWAARAGAATDPEQAAARVLLTLRIRFLAAEAAALRELLSEPADPVGSAEK</sequence>
<dbReference type="CDD" id="cd00093">
    <property type="entry name" value="HTH_XRE"/>
    <property type="match status" value="1"/>
</dbReference>
<keyword evidence="3" id="KW-1185">Reference proteome</keyword>
<organism evidence="2 3">
    <name type="scientific">Hymenobacter algoricola</name>
    <dbReference type="NCBI Taxonomy" id="486267"/>
    <lineage>
        <taxon>Bacteria</taxon>
        <taxon>Pseudomonadati</taxon>
        <taxon>Bacteroidota</taxon>
        <taxon>Cytophagia</taxon>
        <taxon>Cytophagales</taxon>
        <taxon>Hymenobacteraceae</taxon>
        <taxon>Hymenobacter</taxon>
    </lineage>
</organism>
<evidence type="ECO:0000313" key="3">
    <source>
        <dbReference type="Proteomes" id="UP001499909"/>
    </source>
</evidence>
<dbReference type="SUPFAM" id="SSF47413">
    <property type="entry name" value="lambda repressor-like DNA-binding domains"/>
    <property type="match status" value="1"/>
</dbReference>
<comment type="caution">
    <text evidence="2">The sequence shown here is derived from an EMBL/GenBank/DDBJ whole genome shotgun (WGS) entry which is preliminary data.</text>
</comment>